<proteinExistence type="predicted"/>
<feature type="domain" description="C2H2-type" evidence="9">
    <location>
        <begin position="11"/>
        <end position="33"/>
    </location>
</feature>
<reference evidence="10" key="1">
    <citation type="thesis" date="2021" institute="BYU ScholarsArchive" country="Provo, UT, USA">
        <title>Applications of and Algorithms for Genome Assembly and Genomic Analyses with an Emphasis on Marine Teleosts.</title>
        <authorList>
            <person name="Pickett B.D."/>
        </authorList>
    </citation>
    <scope>NUCLEOTIDE SEQUENCE</scope>
    <source>
        <strain evidence="10">HI-2016</strain>
    </source>
</reference>
<keyword evidence="4" id="KW-0862">Zinc</keyword>
<feature type="compositionally biased region" description="Polar residues" evidence="7">
    <location>
        <begin position="66"/>
        <end position="75"/>
    </location>
</feature>
<evidence type="ECO:0000313" key="11">
    <source>
        <dbReference type="Proteomes" id="UP000824540"/>
    </source>
</evidence>
<gene>
    <name evidence="10" type="ORF">JZ751_007717</name>
</gene>
<dbReference type="PROSITE" id="PS00028">
    <property type="entry name" value="ZINC_FINGER_C2H2_1"/>
    <property type="match status" value="3"/>
</dbReference>
<evidence type="ECO:0000256" key="3">
    <source>
        <dbReference type="ARBA" id="ARBA00022771"/>
    </source>
</evidence>
<keyword evidence="5" id="KW-0539">Nucleus</keyword>
<comment type="subcellular location">
    <subcellularLocation>
        <location evidence="1">Nucleus</location>
    </subcellularLocation>
</comment>
<dbReference type="InterPro" id="IPR013087">
    <property type="entry name" value="Znf_C2H2_type"/>
</dbReference>
<feature type="domain" description="C2H2-type" evidence="9">
    <location>
        <begin position="199"/>
        <end position="221"/>
    </location>
</feature>
<feature type="compositionally biased region" description="Basic and acidic residues" evidence="7">
    <location>
        <begin position="640"/>
        <end position="660"/>
    </location>
</feature>
<feature type="compositionally biased region" description="Polar residues" evidence="7">
    <location>
        <begin position="727"/>
        <end position="741"/>
    </location>
</feature>
<dbReference type="Pfam" id="PF23015">
    <property type="entry name" value="zf-WIZ"/>
    <property type="match status" value="1"/>
</dbReference>
<dbReference type="InterPro" id="IPR036236">
    <property type="entry name" value="Znf_C2H2_sf"/>
</dbReference>
<name>A0A8T2NXW2_9TELE</name>
<comment type="caution">
    <text evidence="10">The sequence shown here is derived from an EMBL/GenBank/DDBJ whole genome shotgun (WGS) entry which is preliminary data.</text>
</comment>
<feature type="region of interest" description="Disordered" evidence="7">
    <location>
        <begin position="727"/>
        <end position="799"/>
    </location>
</feature>
<dbReference type="PANTHER" id="PTHR24396">
    <property type="entry name" value="ZINC FINGER PROTEIN"/>
    <property type="match status" value="1"/>
</dbReference>
<evidence type="ECO:0000256" key="6">
    <source>
        <dbReference type="PROSITE-ProRule" id="PRU00042"/>
    </source>
</evidence>
<feature type="compositionally biased region" description="Low complexity" evidence="7">
    <location>
        <begin position="552"/>
        <end position="569"/>
    </location>
</feature>
<keyword evidence="8" id="KW-0732">Signal</keyword>
<dbReference type="InterPro" id="IPR051643">
    <property type="entry name" value="Transcr_Reg_ZincFinger"/>
</dbReference>
<dbReference type="OrthoDB" id="8963894at2759"/>
<evidence type="ECO:0000259" key="9">
    <source>
        <dbReference type="PROSITE" id="PS50157"/>
    </source>
</evidence>
<feature type="signal peptide" evidence="8">
    <location>
        <begin position="1"/>
        <end position="17"/>
    </location>
</feature>
<organism evidence="10 11">
    <name type="scientific">Albula glossodonta</name>
    <name type="common">roundjaw bonefish</name>
    <dbReference type="NCBI Taxonomy" id="121402"/>
    <lineage>
        <taxon>Eukaryota</taxon>
        <taxon>Metazoa</taxon>
        <taxon>Chordata</taxon>
        <taxon>Craniata</taxon>
        <taxon>Vertebrata</taxon>
        <taxon>Euteleostomi</taxon>
        <taxon>Actinopterygii</taxon>
        <taxon>Neopterygii</taxon>
        <taxon>Teleostei</taxon>
        <taxon>Albuliformes</taxon>
        <taxon>Albulidae</taxon>
        <taxon>Albula</taxon>
    </lineage>
</organism>
<accession>A0A8T2NXW2</accession>
<keyword evidence="11" id="KW-1185">Reference proteome</keyword>
<evidence type="ECO:0000313" key="10">
    <source>
        <dbReference type="EMBL" id="KAG9345903.1"/>
    </source>
</evidence>
<feature type="domain" description="C2H2-type" evidence="9">
    <location>
        <begin position="480"/>
        <end position="502"/>
    </location>
</feature>
<feature type="compositionally biased region" description="Low complexity" evidence="7">
    <location>
        <begin position="752"/>
        <end position="763"/>
    </location>
</feature>
<sequence>MSHCLIALSLLQCEVCGAPFETRRGLSSHARSHLRQLGIGVSESSGAPIDLLYQLIKERDGRFSPPLSQTSSAKKQPNPAPASRKDIGAKLAVTDSKPASMSPLGTPSSIKGTASSSRSSSPATLVKSRSASPLLRKAPISSLLPASSPLRSLDSKSSGGKTASPSRAPTAASAKPFWAPQETDAPLNLTMDVDASKDIVCQLCGAWFETRKGLSSHARAHLRHFGVVDAETKGSPIDYLNQLIHTDDFKHRASSLNPEDSEELEGIASSLSSPSTSSAKRPPVHSASPGLYKAVSVGGGSGPKSTSSPLLSPPSKRYKPTSAERAGLQVFRLSGGELTPITHGITEWSVNGSPIDTLRELMRKKGTPPAGQVKKEPGSTAWDDVGYLPPRFNRKSPLSMLPSGSRLLKQGLGSVSLSMSSLNGKGTSFLGMSQLGKRHLAEEGHSSDRPLHKTFSPPPLDFSFKGKSSPDKYGASHSDASCELCGFYFENRKALASHARAHLRQFGVTEWCVNGSPIETLSAWMRSKPHKVAEMHRRYMQGDRPFPKKKCGSSPSPSTDSDPMSPGSSKPLSSHRPSLGLPLGRRAGREVTGGTWGTSRTSQGRAETSSSLQQSHGPSRQAALPHSQVARSELNVRSPRGFERRPPKHMSHSESGERETGPPQPPRTGTIPALVPKPPSTPLVKLVGKIYSLKCRFCEVEFQGPLSVQEDWVRHLQQHILDLNFNKPCTPSESSPQEDTPTPNPAPVSGVTPVATSTSTSTPTPTPTPTPAPTPTSTPAATPTPTPTPTPMPIPAPAV</sequence>
<feature type="compositionally biased region" description="Low complexity" evidence="7">
    <location>
        <begin position="303"/>
        <end position="315"/>
    </location>
</feature>
<dbReference type="GO" id="GO:0000981">
    <property type="term" value="F:DNA-binding transcription factor activity, RNA polymerase II-specific"/>
    <property type="evidence" value="ECO:0007669"/>
    <property type="project" value="TreeGrafter"/>
</dbReference>
<evidence type="ECO:0000256" key="7">
    <source>
        <dbReference type="SAM" id="MobiDB-lite"/>
    </source>
</evidence>
<feature type="compositionally biased region" description="Low complexity" evidence="7">
    <location>
        <begin position="108"/>
        <end position="121"/>
    </location>
</feature>
<feature type="region of interest" description="Disordered" evidence="7">
    <location>
        <begin position="146"/>
        <end position="179"/>
    </location>
</feature>
<feature type="compositionally biased region" description="Polar residues" evidence="7">
    <location>
        <begin position="597"/>
        <end position="618"/>
    </location>
</feature>
<dbReference type="InterPro" id="IPR055125">
    <property type="entry name" value="Wiz_C_Znf"/>
</dbReference>
<evidence type="ECO:0000256" key="8">
    <source>
        <dbReference type="SAM" id="SignalP"/>
    </source>
</evidence>
<dbReference type="GO" id="GO:0000978">
    <property type="term" value="F:RNA polymerase II cis-regulatory region sequence-specific DNA binding"/>
    <property type="evidence" value="ECO:0007669"/>
    <property type="project" value="TreeGrafter"/>
</dbReference>
<dbReference type="SUPFAM" id="SSF57667">
    <property type="entry name" value="beta-beta-alpha zinc fingers"/>
    <property type="match status" value="1"/>
</dbReference>
<dbReference type="AlphaFoldDB" id="A0A8T2NXW2"/>
<dbReference type="EMBL" id="JAFBMS010000016">
    <property type="protein sequence ID" value="KAG9345903.1"/>
    <property type="molecule type" value="Genomic_DNA"/>
</dbReference>
<feature type="compositionally biased region" description="Pro residues" evidence="7">
    <location>
        <begin position="764"/>
        <end position="799"/>
    </location>
</feature>
<evidence type="ECO:0000256" key="5">
    <source>
        <dbReference type="ARBA" id="ARBA00023242"/>
    </source>
</evidence>
<dbReference type="PROSITE" id="PS50157">
    <property type="entry name" value="ZINC_FINGER_C2H2_2"/>
    <property type="match status" value="3"/>
</dbReference>
<dbReference type="SMART" id="SM00355">
    <property type="entry name" value="ZnF_C2H2"/>
    <property type="match status" value="4"/>
</dbReference>
<dbReference type="GO" id="GO:0008270">
    <property type="term" value="F:zinc ion binding"/>
    <property type="evidence" value="ECO:0007669"/>
    <property type="project" value="UniProtKB-KW"/>
</dbReference>
<feature type="compositionally biased region" description="Low complexity" evidence="7">
    <location>
        <begin position="269"/>
        <end position="278"/>
    </location>
</feature>
<feature type="compositionally biased region" description="Basic and acidic residues" evidence="7">
    <location>
        <begin position="440"/>
        <end position="451"/>
    </location>
</feature>
<feature type="region of interest" description="Disordered" evidence="7">
    <location>
        <begin position="253"/>
        <end position="323"/>
    </location>
</feature>
<feature type="chain" id="PRO_5035935575" description="C2H2-type domain-containing protein" evidence="8">
    <location>
        <begin position="18"/>
        <end position="799"/>
    </location>
</feature>
<feature type="region of interest" description="Disordered" evidence="7">
    <location>
        <begin position="440"/>
        <end position="461"/>
    </location>
</feature>
<evidence type="ECO:0000256" key="2">
    <source>
        <dbReference type="ARBA" id="ARBA00022723"/>
    </source>
</evidence>
<keyword evidence="2" id="KW-0479">Metal-binding</keyword>
<feature type="region of interest" description="Disordered" evidence="7">
    <location>
        <begin position="366"/>
        <end position="386"/>
    </location>
</feature>
<protein>
    <recommendedName>
        <fullName evidence="9">C2H2-type domain-containing protein</fullName>
    </recommendedName>
</protein>
<dbReference type="GO" id="GO:0005634">
    <property type="term" value="C:nucleus"/>
    <property type="evidence" value="ECO:0007669"/>
    <property type="project" value="UniProtKB-SubCell"/>
</dbReference>
<feature type="compositionally biased region" description="Low complexity" evidence="7">
    <location>
        <begin position="146"/>
        <end position="176"/>
    </location>
</feature>
<evidence type="ECO:0000256" key="1">
    <source>
        <dbReference type="ARBA" id="ARBA00004123"/>
    </source>
</evidence>
<feature type="compositionally biased region" description="Polar residues" evidence="7">
    <location>
        <begin position="97"/>
        <end position="107"/>
    </location>
</feature>
<dbReference type="PANTHER" id="PTHR24396:SF22">
    <property type="entry name" value="PROTEIN WIZ"/>
    <property type="match status" value="1"/>
</dbReference>
<dbReference type="Proteomes" id="UP000824540">
    <property type="component" value="Unassembled WGS sequence"/>
</dbReference>
<keyword evidence="3 6" id="KW-0863">Zinc-finger</keyword>
<feature type="region of interest" description="Disordered" evidence="7">
    <location>
        <begin position="63"/>
        <end position="131"/>
    </location>
</feature>
<feature type="region of interest" description="Disordered" evidence="7">
    <location>
        <begin position="539"/>
        <end position="680"/>
    </location>
</feature>
<evidence type="ECO:0000256" key="4">
    <source>
        <dbReference type="ARBA" id="ARBA00022833"/>
    </source>
</evidence>